<dbReference type="eggNOG" id="ENOG502SQFF">
    <property type="taxonomic scope" value="Eukaryota"/>
</dbReference>
<dbReference type="InParanoid" id="A0BHK3"/>
<dbReference type="Pfam" id="PF03357">
    <property type="entry name" value="Snf7"/>
    <property type="match status" value="1"/>
</dbReference>
<dbReference type="FunCoup" id="A0BHK3">
    <property type="interactions" value="963"/>
</dbReference>
<dbReference type="GO" id="GO:0000815">
    <property type="term" value="C:ESCRT III complex"/>
    <property type="evidence" value="ECO:0000318"/>
    <property type="project" value="GO_Central"/>
</dbReference>
<organism evidence="2 3">
    <name type="scientific">Paramecium tetraurelia</name>
    <dbReference type="NCBI Taxonomy" id="5888"/>
    <lineage>
        <taxon>Eukaryota</taxon>
        <taxon>Sar</taxon>
        <taxon>Alveolata</taxon>
        <taxon>Ciliophora</taxon>
        <taxon>Intramacronucleata</taxon>
        <taxon>Oligohymenophorea</taxon>
        <taxon>Peniculida</taxon>
        <taxon>Parameciidae</taxon>
        <taxon>Paramecium</taxon>
    </lineage>
</organism>
<dbReference type="GO" id="GO:0045324">
    <property type="term" value="P:late endosome to vacuole transport"/>
    <property type="evidence" value="ECO:0000318"/>
    <property type="project" value="GO_Central"/>
</dbReference>
<gene>
    <name evidence="2" type="ORF">GSPATT00029055001</name>
</gene>
<dbReference type="Proteomes" id="UP000000600">
    <property type="component" value="Unassembled WGS sequence"/>
</dbReference>
<reference evidence="2 3" key="1">
    <citation type="journal article" date="2006" name="Nature">
        <title>Global trends of whole-genome duplications revealed by the ciliate Paramecium tetraurelia.</title>
        <authorList>
            <consortium name="Genoscope"/>
            <person name="Aury J.-M."/>
            <person name="Jaillon O."/>
            <person name="Duret L."/>
            <person name="Noel B."/>
            <person name="Jubin C."/>
            <person name="Porcel B.M."/>
            <person name="Segurens B."/>
            <person name="Daubin V."/>
            <person name="Anthouard V."/>
            <person name="Aiach N."/>
            <person name="Arnaiz O."/>
            <person name="Billaut A."/>
            <person name="Beisson J."/>
            <person name="Blanc I."/>
            <person name="Bouhouche K."/>
            <person name="Camara F."/>
            <person name="Duharcourt S."/>
            <person name="Guigo R."/>
            <person name="Gogendeau D."/>
            <person name="Katinka M."/>
            <person name="Keller A.-M."/>
            <person name="Kissmehl R."/>
            <person name="Klotz C."/>
            <person name="Koll F."/>
            <person name="Le Moue A."/>
            <person name="Lepere C."/>
            <person name="Malinsky S."/>
            <person name="Nowacki M."/>
            <person name="Nowak J.K."/>
            <person name="Plattner H."/>
            <person name="Poulain J."/>
            <person name="Ruiz F."/>
            <person name="Serrano V."/>
            <person name="Zagulski M."/>
            <person name="Dessen P."/>
            <person name="Betermier M."/>
            <person name="Weissenbach J."/>
            <person name="Scarpelli C."/>
            <person name="Schachter V."/>
            <person name="Sperling L."/>
            <person name="Meyer E."/>
            <person name="Cohen J."/>
            <person name="Wincker P."/>
        </authorList>
    </citation>
    <scope>NUCLEOTIDE SEQUENCE [LARGE SCALE GENOMIC DNA]</scope>
    <source>
        <strain evidence="2 3">Stock d4-2</strain>
    </source>
</reference>
<evidence type="ECO:0000256" key="1">
    <source>
        <dbReference type="SAM" id="Coils"/>
    </source>
</evidence>
<feature type="coiled-coil region" evidence="1">
    <location>
        <begin position="103"/>
        <end position="130"/>
    </location>
</feature>
<sequence>MCKENLNQIIIYNIIEPSISEIEQIIVHELKNTPYKQIIFIFFNWQLTHLVIYSTNTYRIYQFLRLYAFITKYLLNKMGNEQPKPQEPKPTIDDAILDMRMASKRFANESKKCEKEKEKLMNQAKVALKKNNEEGAKLFLTSAMNKQKEAENLQKMAHKMDYMQGVIKSNTNSTKLVDALAKISPIMNQQIQNMPLEMVYQNINQFEKAMDEIQVQGNIMTGMMNQNNSIGQDLAIDQMMGQLKQEIHSEVSNDLNANPNVLFKELNQQNPQQNVQAISNNQIK</sequence>
<dbReference type="OMA" id="LMDKFKH"/>
<dbReference type="AlphaFoldDB" id="A0BHK3"/>
<dbReference type="RefSeq" id="XP_001425418.1">
    <property type="nucleotide sequence ID" value="XM_001425381.1"/>
</dbReference>
<keyword evidence="1" id="KW-0175">Coiled coil</keyword>
<dbReference type="STRING" id="5888.A0BHK3"/>
<dbReference type="PANTHER" id="PTHR10476">
    <property type="entry name" value="CHARGED MULTIVESICULAR BODY PROTEIN"/>
    <property type="match status" value="1"/>
</dbReference>
<dbReference type="Gene3D" id="6.10.140.1230">
    <property type="match status" value="1"/>
</dbReference>
<dbReference type="InterPro" id="IPR005024">
    <property type="entry name" value="Snf7_fam"/>
</dbReference>
<dbReference type="GO" id="GO:0005771">
    <property type="term" value="C:multivesicular body"/>
    <property type="evidence" value="ECO:0000318"/>
    <property type="project" value="GO_Central"/>
</dbReference>
<proteinExistence type="predicted"/>
<name>A0BHK3_PARTE</name>
<dbReference type="OrthoDB" id="10266568at2759"/>
<dbReference type="GO" id="GO:0015031">
    <property type="term" value="P:protein transport"/>
    <property type="evidence" value="ECO:0000318"/>
    <property type="project" value="GO_Central"/>
</dbReference>
<evidence type="ECO:0000313" key="3">
    <source>
        <dbReference type="Proteomes" id="UP000000600"/>
    </source>
</evidence>
<protein>
    <submittedName>
        <fullName evidence="2">Uncharacterized protein</fullName>
    </submittedName>
</protein>
<dbReference type="KEGG" id="ptm:GSPATT00029055001"/>
<dbReference type="EMBL" id="CT867995">
    <property type="protein sequence ID" value="CAK58020.1"/>
    <property type="molecule type" value="Genomic_DNA"/>
</dbReference>
<evidence type="ECO:0000313" key="2">
    <source>
        <dbReference type="EMBL" id="CAK58020.1"/>
    </source>
</evidence>
<dbReference type="HOGENOM" id="CLU_085558_0_0_1"/>
<keyword evidence="3" id="KW-1185">Reference proteome</keyword>
<dbReference type="GeneID" id="5011202"/>
<accession>A0BHK3</accession>
<dbReference type="GO" id="GO:0032509">
    <property type="term" value="P:endosome transport via multivesicular body sorting pathway"/>
    <property type="evidence" value="ECO:0000318"/>
    <property type="project" value="GO_Central"/>
</dbReference>